<evidence type="ECO:0000313" key="8">
    <source>
        <dbReference type="EnsemblPlants" id="AUR62017376-RA:cds"/>
    </source>
</evidence>
<dbReference type="PANTHER" id="PTHR12290">
    <property type="entry name" value="CORNICHON-RELATED"/>
    <property type="match status" value="1"/>
</dbReference>
<dbReference type="Gramene" id="AUR62017376-RA">
    <property type="protein sequence ID" value="AUR62017376-RA:cds"/>
    <property type="gene ID" value="AUR62017376"/>
</dbReference>
<organism evidence="8 9">
    <name type="scientific">Chenopodium quinoa</name>
    <name type="common">Quinoa</name>
    <dbReference type="NCBI Taxonomy" id="63459"/>
    <lineage>
        <taxon>Eukaryota</taxon>
        <taxon>Viridiplantae</taxon>
        <taxon>Streptophyta</taxon>
        <taxon>Embryophyta</taxon>
        <taxon>Tracheophyta</taxon>
        <taxon>Spermatophyta</taxon>
        <taxon>Magnoliopsida</taxon>
        <taxon>eudicotyledons</taxon>
        <taxon>Gunneridae</taxon>
        <taxon>Pentapetalae</taxon>
        <taxon>Caryophyllales</taxon>
        <taxon>Chenopodiaceae</taxon>
        <taxon>Chenopodioideae</taxon>
        <taxon>Atripliceae</taxon>
        <taxon>Chenopodium</taxon>
    </lineage>
</organism>
<sequence>MVTSATQRCEALEDQMAGVRTQLETVETTMKTQEEVLKKSMEEAVQRLDNRFELFRQQQEAQMTVNTTTQAQFFEELRTLLMCLADLEFDNINPYDSAIRINQVVLPEYVIQAGLTLLFLLTGHWIMALLCAPYLYYNVKTLCGCSGCFGPQPDILVVRWFSTFRWPSGVFKGDGCRSYGGFGGGIWGKRWFRGWDLGQGVVSREDFGRRGRFWEFRPAVFKGTRLSISSQAPMLDPLHSVLTAEHIKYFHVYPAVISACWYMDNKHFVDVTEIFNLLNWEKKKRLIKLGYLLLILFLSLFWMIWTTLEDDEELY</sequence>
<proteinExistence type="inferred from homology"/>
<keyword evidence="3 7" id="KW-0812">Transmembrane</keyword>
<comment type="similarity">
    <text evidence="2">Belongs to the cornichon family.</text>
</comment>
<keyword evidence="6" id="KW-0175">Coiled coil</keyword>
<evidence type="ECO:0000256" key="5">
    <source>
        <dbReference type="ARBA" id="ARBA00023136"/>
    </source>
</evidence>
<evidence type="ECO:0000313" key="9">
    <source>
        <dbReference type="Proteomes" id="UP000596660"/>
    </source>
</evidence>
<evidence type="ECO:0000256" key="6">
    <source>
        <dbReference type="SAM" id="Coils"/>
    </source>
</evidence>
<reference evidence="8" key="1">
    <citation type="journal article" date="2017" name="Nature">
        <title>The genome of Chenopodium quinoa.</title>
        <authorList>
            <person name="Jarvis D.E."/>
            <person name="Ho Y.S."/>
            <person name="Lightfoot D.J."/>
            <person name="Schmoeckel S.M."/>
            <person name="Li B."/>
            <person name="Borm T.J.A."/>
            <person name="Ohyanagi H."/>
            <person name="Mineta K."/>
            <person name="Michell C.T."/>
            <person name="Saber N."/>
            <person name="Kharbatia N.M."/>
            <person name="Rupper R.R."/>
            <person name="Sharp A.R."/>
            <person name="Dally N."/>
            <person name="Boughton B.A."/>
            <person name="Woo Y.H."/>
            <person name="Gao G."/>
            <person name="Schijlen E.G.W.M."/>
            <person name="Guo X."/>
            <person name="Momin A.A."/>
            <person name="Negrao S."/>
            <person name="Al-Babili S."/>
            <person name="Gehring C."/>
            <person name="Roessner U."/>
            <person name="Jung C."/>
            <person name="Murphy K."/>
            <person name="Arold S.T."/>
            <person name="Gojobori T."/>
            <person name="van der Linden C.G."/>
            <person name="van Loo E.N."/>
            <person name="Jellen E.N."/>
            <person name="Maughan P.J."/>
            <person name="Tester M."/>
        </authorList>
    </citation>
    <scope>NUCLEOTIDE SEQUENCE [LARGE SCALE GENOMIC DNA]</scope>
    <source>
        <strain evidence="8">cv. PI 614886</strain>
    </source>
</reference>
<dbReference type="EnsemblPlants" id="AUR62017376-RA">
    <property type="protein sequence ID" value="AUR62017376-RA:cds"/>
    <property type="gene ID" value="AUR62017376"/>
</dbReference>
<dbReference type="InterPro" id="IPR003377">
    <property type="entry name" value="Cornichon"/>
</dbReference>
<reference evidence="8" key="2">
    <citation type="submission" date="2021-03" db="UniProtKB">
        <authorList>
            <consortium name="EnsemblPlants"/>
        </authorList>
    </citation>
    <scope>IDENTIFICATION</scope>
</reference>
<evidence type="ECO:0000256" key="1">
    <source>
        <dbReference type="ARBA" id="ARBA00004141"/>
    </source>
</evidence>
<dbReference type="GO" id="GO:0016192">
    <property type="term" value="P:vesicle-mediated transport"/>
    <property type="evidence" value="ECO:0007669"/>
    <property type="project" value="InterPro"/>
</dbReference>
<dbReference type="Proteomes" id="UP000596660">
    <property type="component" value="Unplaced"/>
</dbReference>
<dbReference type="Pfam" id="PF03311">
    <property type="entry name" value="Cornichon"/>
    <property type="match status" value="2"/>
</dbReference>
<dbReference type="AlphaFoldDB" id="A0A803LQZ7"/>
<name>A0A803LQZ7_CHEQI</name>
<feature type="transmembrane region" description="Helical" evidence="7">
    <location>
        <begin position="286"/>
        <end position="305"/>
    </location>
</feature>
<accession>A0A803LQZ7</accession>
<dbReference type="GO" id="GO:0016020">
    <property type="term" value="C:membrane"/>
    <property type="evidence" value="ECO:0007669"/>
    <property type="project" value="UniProtKB-SubCell"/>
</dbReference>
<keyword evidence="5 7" id="KW-0472">Membrane</keyword>
<evidence type="ECO:0000256" key="7">
    <source>
        <dbReference type="SAM" id="Phobius"/>
    </source>
</evidence>
<comment type="subcellular location">
    <subcellularLocation>
        <location evidence="1">Membrane</location>
        <topology evidence="1">Multi-pass membrane protein</topology>
    </subcellularLocation>
</comment>
<feature type="coiled-coil region" evidence="6">
    <location>
        <begin position="2"/>
        <end position="58"/>
    </location>
</feature>
<evidence type="ECO:0000256" key="3">
    <source>
        <dbReference type="ARBA" id="ARBA00022692"/>
    </source>
</evidence>
<keyword evidence="4 7" id="KW-1133">Transmembrane helix</keyword>
<dbReference type="SMART" id="SM01398">
    <property type="entry name" value="Cornichon"/>
    <property type="match status" value="1"/>
</dbReference>
<keyword evidence="9" id="KW-1185">Reference proteome</keyword>
<protein>
    <submittedName>
        <fullName evidence="8">Uncharacterized protein</fullName>
    </submittedName>
</protein>
<evidence type="ECO:0000256" key="4">
    <source>
        <dbReference type="ARBA" id="ARBA00022989"/>
    </source>
</evidence>
<feature type="transmembrane region" description="Helical" evidence="7">
    <location>
        <begin position="109"/>
        <end position="132"/>
    </location>
</feature>
<evidence type="ECO:0000256" key="2">
    <source>
        <dbReference type="ARBA" id="ARBA00010095"/>
    </source>
</evidence>